<evidence type="ECO:0000256" key="2">
    <source>
        <dbReference type="ARBA" id="ARBA00022692"/>
    </source>
</evidence>
<reference evidence="9" key="1">
    <citation type="journal article" date="2019" name="Int. J. Syst. Evol. Microbiol.">
        <title>The Global Catalogue of Microorganisms (GCM) 10K type strain sequencing project: providing services to taxonomists for standard genome sequencing and annotation.</title>
        <authorList>
            <consortium name="The Broad Institute Genomics Platform"/>
            <consortium name="The Broad Institute Genome Sequencing Center for Infectious Disease"/>
            <person name="Wu L."/>
            <person name="Ma J."/>
        </authorList>
    </citation>
    <scope>NUCLEOTIDE SEQUENCE [LARGE SCALE GENOMIC DNA]</scope>
    <source>
        <strain evidence="9">JCM 16924</strain>
    </source>
</reference>
<keyword evidence="2 6" id="KW-0812">Transmembrane</keyword>
<comment type="subcellular location">
    <subcellularLocation>
        <location evidence="1">Membrane</location>
        <topology evidence="1">Multi-pass membrane protein</topology>
    </subcellularLocation>
</comment>
<proteinExistence type="predicted"/>
<protein>
    <recommendedName>
        <fullName evidence="7">GtrA/DPMS transmembrane domain-containing protein</fullName>
    </recommendedName>
</protein>
<sequence length="159" mass="16905">MIFGGGVGILSSFAVPLLAMTMPWAVSNAAITIASTLLCTELHARFTFAKGRSAGWREHWQSAGSATAAYLTTSVAIYVLHAVQPSPGTLTEQTVYLTASGLAGTGRFIILRLYVFAGRHGRTTQPLTQQGTKAMPLPTGMRQPSYTNRPNGPRPQLAA</sequence>
<organism evidence="8 9">
    <name type="scientific">Streptomyces plumbiresistens</name>
    <dbReference type="NCBI Taxonomy" id="511811"/>
    <lineage>
        <taxon>Bacteria</taxon>
        <taxon>Bacillati</taxon>
        <taxon>Actinomycetota</taxon>
        <taxon>Actinomycetes</taxon>
        <taxon>Kitasatosporales</taxon>
        <taxon>Streptomycetaceae</taxon>
        <taxon>Streptomyces</taxon>
    </lineage>
</organism>
<evidence type="ECO:0000313" key="8">
    <source>
        <dbReference type="EMBL" id="GAA4029069.1"/>
    </source>
</evidence>
<evidence type="ECO:0000256" key="4">
    <source>
        <dbReference type="ARBA" id="ARBA00023136"/>
    </source>
</evidence>
<comment type="caution">
    <text evidence="8">The sequence shown here is derived from an EMBL/GenBank/DDBJ whole genome shotgun (WGS) entry which is preliminary data.</text>
</comment>
<evidence type="ECO:0000259" key="7">
    <source>
        <dbReference type="Pfam" id="PF04138"/>
    </source>
</evidence>
<keyword evidence="4 6" id="KW-0472">Membrane</keyword>
<evidence type="ECO:0000256" key="6">
    <source>
        <dbReference type="SAM" id="Phobius"/>
    </source>
</evidence>
<accession>A0ABP7TNY1</accession>
<feature type="transmembrane region" description="Helical" evidence="6">
    <location>
        <begin position="24"/>
        <end position="42"/>
    </location>
</feature>
<dbReference type="Pfam" id="PF04138">
    <property type="entry name" value="GtrA_DPMS_TM"/>
    <property type="match status" value="1"/>
</dbReference>
<dbReference type="InterPro" id="IPR007267">
    <property type="entry name" value="GtrA_DPMS_TM"/>
</dbReference>
<evidence type="ECO:0000256" key="1">
    <source>
        <dbReference type="ARBA" id="ARBA00004141"/>
    </source>
</evidence>
<evidence type="ECO:0000256" key="3">
    <source>
        <dbReference type="ARBA" id="ARBA00022989"/>
    </source>
</evidence>
<evidence type="ECO:0000256" key="5">
    <source>
        <dbReference type="SAM" id="MobiDB-lite"/>
    </source>
</evidence>
<feature type="transmembrane region" description="Helical" evidence="6">
    <location>
        <begin position="63"/>
        <end position="83"/>
    </location>
</feature>
<gene>
    <name evidence="8" type="ORF">GCM10022232_88610</name>
</gene>
<evidence type="ECO:0000313" key="9">
    <source>
        <dbReference type="Proteomes" id="UP001500456"/>
    </source>
</evidence>
<keyword evidence="9" id="KW-1185">Reference proteome</keyword>
<feature type="domain" description="GtrA/DPMS transmembrane" evidence="7">
    <location>
        <begin position="5"/>
        <end position="116"/>
    </location>
</feature>
<feature type="region of interest" description="Disordered" evidence="5">
    <location>
        <begin position="124"/>
        <end position="159"/>
    </location>
</feature>
<keyword evidence="3 6" id="KW-1133">Transmembrane helix</keyword>
<dbReference type="EMBL" id="BAAAZX010000046">
    <property type="protein sequence ID" value="GAA4029069.1"/>
    <property type="molecule type" value="Genomic_DNA"/>
</dbReference>
<dbReference type="Proteomes" id="UP001500456">
    <property type="component" value="Unassembled WGS sequence"/>
</dbReference>
<name>A0ABP7TNY1_9ACTN</name>
<feature type="transmembrane region" description="Helical" evidence="6">
    <location>
        <begin position="95"/>
        <end position="115"/>
    </location>
</feature>